<dbReference type="PANTHER" id="PTHR35870">
    <property type="entry name" value="PROTEIN, PUTATIVE (AFU_ORTHOLOGUE AFUA_5G03330)-RELATED"/>
    <property type="match status" value="1"/>
</dbReference>
<sequence>MINATTYLLSPTETPGLVDANGLTEESAKMVTEPLKENNEKYHIVFTIEDHMGVYLHNHIAHHDLTPWALGAKPSVLRSQHERNTCYMRDAMIVVEPLVQDLEDDAIFLLGACIDEDWGLTVAARYQEYLSEADALAAEKRESPLPLATLIDMERADPKISTVSSHEFHTQTRKHSERATAELINTAVYITAGAQLPPYQCTFDFYLLHCLTASIGHVSFLREPSFTNEQKSLLLGYSGRVFMMTYAGMGCPQLRLDYLCSHRSKLPNQGWGEVFDRACYHEDDGHMSKMIRLTKLSQDLSEQYDCLPEFRVKKHMFLIAGIAMIDSASEQPMTWTKHWDFVRGAGYPDAWTRFPKRDY</sequence>
<dbReference type="Pfam" id="PF14027">
    <property type="entry name" value="Questin_oxidase"/>
    <property type="match status" value="2"/>
</dbReference>
<reference evidence="2" key="2">
    <citation type="journal article" date="2023" name="IMA Fungus">
        <title>Comparative genomic study of the Penicillium genus elucidates a diverse pangenome and 15 lateral gene transfer events.</title>
        <authorList>
            <person name="Petersen C."/>
            <person name="Sorensen T."/>
            <person name="Nielsen M.R."/>
            <person name="Sondergaard T.E."/>
            <person name="Sorensen J.L."/>
            <person name="Fitzpatrick D.A."/>
            <person name="Frisvad J.C."/>
            <person name="Nielsen K.L."/>
        </authorList>
    </citation>
    <scope>NUCLEOTIDE SEQUENCE</scope>
    <source>
        <strain evidence="2">IBT 15544</strain>
    </source>
</reference>
<dbReference type="GeneID" id="83178822"/>
<dbReference type="EMBL" id="JAPQKR010000008">
    <property type="protein sequence ID" value="KAJ5212813.1"/>
    <property type="molecule type" value="Genomic_DNA"/>
</dbReference>
<name>A0A9W9N529_9EURO</name>
<dbReference type="Proteomes" id="UP001150904">
    <property type="component" value="Unassembled WGS sequence"/>
</dbReference>
<protein>
    <submittedName>
        <fullName evidence="2">Uncharacterized protein</fullName>
    </submittedName>
</protein>
<comment type="caution">
    <text evidence="2">The sequence shown here is derived from an EMBL/GenBank/DDBJ whole genome shotgun (WGS) entry which is preliminary data.</text>
</comment>
<dbReference type="RefSeq" id="XP_058310983.1">
    <property type="nucleotide sequence ID" value="XM_058451521.1"/>
</dbReference>
<keyword evidence="1" id="KW-0560">Oxidoreductase</keyword>
<proteinExistence type="predicted"/>
<dbReference type="AlphaFoldDB" id="A0A9W9N529"/>
<dbReference type="PANTHER" id="PTHR35870:SF1">
    <property type="entry name" value="PROTEIN, PUTATIVE (AFU_ORTHOLOGUE AFUA_5G03330)-RELATED"/>
    <property type="match status" value="1"/>
</dbReference>
<evidence type="ECO:0000313" key="3">
    <source>
        <dbReference type="Proteomes" id="UP001150904"/>
    </source>
</evidence>
<evidence type="ECO:0000313" key="2">
    <source>
        <dbReference type="EMBL" id="KAJ5212813.1"/>
    </source>
</evidence>
<keyword evidence="3" id="KW-1185">Reference proteome</keyword>
<organism evidence="2 3">
    <name type="scientific">Penicillium cinerascens</name>
    <dbReference type="NCBI Taxonomy" id="70096"/>
    <lineage>
        <taxon>Eukaryota</taxon>
        <taxon>Fungi</taxon>
        <taxon>Dikarya</taxon>
        <taxon>Ascomycota</taxon>
        <taxon>Pezizomycotina</taxon>
        <taxon>Eurotiomycetes</taxon>
        <taxon>Eurotiomycetidae</taxon>
        <taxon>Eurotiales</taxon>
        <taxon>Aspergillaceae</taxon>
        <taxon>Penicillium</taxon>
    </lineage>
</organism>
<evidence type="ECO:0000256" key="1">
    <source>
        <dbReference type="ARBA" id="ARBA00023002"/>
    </source>
</evidence>
<reference evidence="2" key="1">
    <citation type="submission" date="2022-12" db="EMBL/GenBank/DDBJ databases">
        <authorList>
            <person name="Petersen C."/>
        </authorList>
    </citation>
    <scope>NUCLEOTIDE SEQUENCE</scope>
    <source>
        <strain evidence="2">IBT 15544</strain>
    </source>
</reference>
<dbReference type="InterPro" id="IPR025337">
    <property type="entry name" value="Questin_oxidase-like"/>
</dbReference>
<dbReference type="GO" id="GO:0016491">
    <property type="term" value="F:oxidoreductase activity"/>
    <property type="evidence" value="ECO:0007669"/>
    <property type="project" value="UniProtKB-KW"/>
</dbReference>
<dbReference type="OrthoDB" id="10004862at2759"/>
<accession>A0A9W9N529</accession>
<gene>
    <name evidence="2" type="ORF">N7498_004459</name>
</gene>